<evidence type="ECO:0000256" key="1">
    <source>
        <dbReference type="ARBA" id="ARBA00001962"/>
    </source>
</evidence>
<dbReference type="RefSeq" id="WP_121150897.1">
    <property type="nucleotide sequence ID" value="NZ_CP032828.1"/>
</dbReference>
<dbReference type="InterPro" id="IPR015879">
    <property type="entry name" value="Ring_hydroxy_dOase_asu_C_dom"/>
</dbReference>
<evidence type="ECO:0000256" key="2">
    <source>
        <dbReference type="ARBA" id="ARBA00022714"/>
    </source>
</evidence>
<dbReference type="AlphaFoldDB" id="A0A494T653"/>
<sequence>MTVQWKDMFSANEALGTGPVSIDPYVSESYFELEREHLFKKSWLHVARANEIPNPGDFITREIEIAKASIIIVRGKDMKIRAFHNVCSHRAAKLVWVEKGSQGRFVCPYHAWTYDLEGSLRGVTGEDKFVGLDRKNCGLTPVACDLWEGFIFLNFDRQPKQTLAEFLGGFADYASGYPFDDATSVAHLEFGDLHCNWKAAIDAFQESYHLGFLHKQTLTGVFSGKDNPLSDPLAFQTYGPHRTISLWANPDHKAGRVEKLSRQFGSTINSTTGETRAATQAKLFAQAPGLNPARHPNWALDVNVIFPHTIWLAIPGAFTVHHFWPITVNRTRYEAYSYYPEPKRASERFSREYGFCHFRGVVSEDVYNMEFSQTAMESGAKKLLQLQESEICIRHHLAAVDDHIRAEMVA</sequence>
<dbReference type="PANTHER" id="PTHR43756:SF5">
    <property type="entry name" value="CHOLINE MONOOXYGENASE, CHLOROPLASTIC"/>
    <property type="match status" value="1"/>
</dbReference>
<evidence type="ECO:0000313" key="9">
    <source>
        <dbReference type="Proteomes" id="UP000276254"/>
    </source>
</evidence>
<dbReference type="Gene3D" id="3.90.380.10">
    <property type="entry name" value="Naphthalene 1,2-dioxygenase Alpha Subunit, Chain A, domain 1"/>
    <property type="match status" value="1"/>
</dbReference>
<proteinExistence type="predicted"/>
<organism evidence="8 9">
    <name type="scientific">Sphingomonas paeninsulae</name>
    <dbReference type="NCBI Taxonomy" id="2319844"/>
    <lineage>
        <taxon>Bacteria</taxon>
        <taxon>Pseudomonadati</taxon>
        <taxon>Pseudomonadota</taxon>
        <taxon>Alphaproteobacteria</taxon>
        <taxon>Sphingomonadales</taxon>
        <taxon>Sphingomonadaceae</taxon>
        <taxon>Sphingomonas</taxon>
    </lineage>
</organism>
<dbReference type="KEGG" id="spha:D3Y57_02065"/>
<keyword evidence="4" id="KW-0560">Oxidoreductase</keyword>
<dbReference type="OrthoDB" id="7458380at2"/>
<dbReference type="InterPro" id="IPR036922">
    <property type="entry name" value="Rieske_2Fe-2S_sf"/>
</dbReference>
<feature type="domain" description="Rieske" evidence="7">
    <location>
        <begin position="43"/>
        <end position="153"/>
    </location>
</feature>
<keyword evidence="5" id="KW-0408">Iron</keyword>
<dbReference type="GO" id="GO:0005506">
    <property type="term" value="F:iron ion binding"/>
    <property type="evidence" value="ECO:0007669"/>
    <property type="project" value="InterPro"/>
</dbReference>
<evidence type="ECO:0000259" key="7">
    <source>
        <dbReference type="PROSITE" id="PS51296"/>
    </source>
</evidence>
<keyword evidence="8" id="KW-0223">Dioxygenase</keyword>
<keyword evidence="6" id="KW-0411">Iron-sulfur</keyword>
<dbReference type="CDD" id="cd00680">
    <property type="entry name" value="RHO_alpha_C"/>
    <property type="match status" value="1"/>
</dbReference>
<dbReference type="EMBL" id="CP032828">
    <property type="protein sequence ID" value="AYJ84879.1"/>
    <property type="molecule type" value="Genomic_DNA"/>
</dbReference>
<reference evidence="8 9" key="1">
    <citation type="submission" date="2018-09" db="EMBL/GenBank/DDBJ databases">
        <title>Sphingomonas peninsula sp. nov., isolated from fildes peninsula, Antarctic soil.</title>
        <authorList>
            <person name="Yingchao G."/>
        </authorList>
    </citation>
    <scope>NUCLEOTIDE SEQUENCE [LARGE SCALE GENOMIC DNA]</scope>
    <source>
        <strain evidence="8 9">YZ-8</strain>
        <plasmid evidence="8 9">unnamed1</plasmid>
    </source>
</reference>
<dbReference type="CDD" id="cd03469">
    <property type="entry name" value="Rieske_RO_Alpha_N"/>
    <property type="match status" value="1"/>
</dbReference>
<dbReference type="SUPFAM" id="SSF50022">
    <property type="entry name" value="ISP domain"/>
    <property type="match status" value="1"/>
</dbReference>
<geneLocation type="plasmid" evidence="8">
    <name>unnamed1</name>
</geneLocation>
<evidence type="ECO:0000256" key="4">
    <source>
        <dbReference type="ARBA" id="ARBA00023002"/>
    </source>
</evidence>
<evidence type="ECO:0000313" key="8">
    <source>
        <dbReference type="EMBL" id="AYJ84879.1"/>
    </source>
</evidence>
<dbReference type="GO" id="GO:0051537">
    <property type="term" value="F:2 iron, 2 sulfur cluster binding"/>
    <property type="evidence" value="ECO:0007669"/>
    <property type="project" value="UniProtKB-KW"/>
</dbReference>
<dbReference type="PROSITE" id="PS51296">
    <property type="entry name" value="RIESKE"/>
    <property type="match status" value="1"/>
</dbReference>
<dbReference type="InterPro" id="IPR017941">
    <property type="entry name" value="Rieske_2Fe-2S"/>
</dbReference>
<dbReference type="PRINTS" id="PR00090">
    <property type="entry name" value="RNGDIOXGNASE"/>
</dbReference>
<keyword evidence="8" id="KW-0614">Plasmid</keyword>
<keyword evidence="3" id="KW-0479">Metal-binding</keyword>
<evidence type="ECO:0000256" key="6">
    <source>
        <dbReference type="ARBA" id="ARBA00023014"/>
    </source>
</evidence>
<name>A0A494T653_SPHPE</name>
<dbReference type="Proteomes" id="UP000276254">
    <property type="component" value="Plasmid unnamed1"/>
</dbReference>
<evidence type="ECO:0000256" key="3">
    <source>
        <dbReference type="ARBA" id="ARBA00022723"/>
    </source>
</evidence>
<gene>
    <name evidence="8" type="ORF">D3Y57_02065</name>
</gene>
<comment type="cofactor">
    <cofactor evidence="1">
        <name>Fe cation</name>
        <dbReference type="ChEBI" id="CHEBI:24875"/>
    </cofactor>
</comment>
<accession>A0A494T653</accession>
<dbReference type="Gene3D" id="2.102.10.10">
    <property type="entry name" value="Rieske [2Fe-2S] iron-sulphur domain"/>
    <property type="match status" value="1"/>
</dbReference>
<dbReference type="PANTHER" id="PTHR43756">
    <property type="entry name" value="CHOLINE MONOOXYGENASE, CHLOROPLASTIC"/>
    <property type="match status" value="1"/>
</dbReference>
<dbReference type="Pfam" id="PF00848">
    <property type="entry name" value="Ring_hydroxyl_A"/>
    <property type="match status" value="1"/>
</dbReference>
<dbReference type="Pfam" id="PF00355">
    <property type="entry name" value="Rieske"/>
    <property type="match status" value="1"/>
</dbReference>
<dbReference type="InterPro" id="IPR001663">
    <property type="entry name" value="Rng_hydr_dOase-A"/>
</dbReference>
<dbReference type="GO" id="GO:0051213">
    <property type="term" value="F:dioxygenase activity"/>
    <property type="evidence" value="ECO:0007669"/>
    <property type="project" value="UniProtKB-KW"/>
</dbReference>
<evidence type="ECO:0000256" key="5">
    <source>
        <dbReference type="ARBA" id="ARBA00023004"/>
    </source>
</evidence>
<keyword evidence="2" id="KW-0001">2Fe-2S</keyword>
<keyword evidence="9" id="KW-1185">Reference proteome</keyword>
<dbReference type="SUPFAM" id="SSF55961">
    <property type="entry name" value="Bet v1-like"/>
    <property type="match status" value="1"/>
</dbReference>
<protein>
    <submittedName>
        <fullName evidence="8">Aromatic ring-hydroxylating dioxygenase subunit alpha</fullName>
    </submittedName>
</protein>